<evidence type="ECO:0000313" key="1">
    <source>
        <dbReference type="EMBL" id="KAF1972612.1"/>
    </source>
</evidence>
<gene>
    <name evidence="1" type="ORF">BU23DRAFT_155021</name>
</gene>
<dbReference type="Proteomes" id="UP000800036">
    <property type="component" value="Unassembled WGS sequence"/>
</dbReference>
<sequence length="206" mass="22589">MFRYGEKRMLDSLTALMENLKISRVPTTGHISIASLTRVLYLDGEGIVVRAFGAPLASDNPHFPGAISLDVHARISLVGRHLKSAKLFFTSTGDVGVGPSNAQDGDILCLFLGAWSPTILRRVDETSQYQVVGTCWTEQVLDDGTYFGLLADGWDQSPDESVRLDANMPQTGEQLDNESTGAQGCIETFTYDPERKTTTRMAQKRS</sequence>
<proteinExistence type="predicted"/>
<keyword evidence="2" id="KW-1185">Reference proteome</keyword>
<evidence type="ECO:0000313" key="2">
    <source>
        <dbReference type="Proteomes" id="UP000800036"/>
    </source>
</evidence>
<organism evidence="1 2">
    <name type="scientific">Bimuria novae-zelandiae CBS 107.79</name>
    <dbReference type="NCBI Taxonomy" id="1447943"/>
    <lineage>
        <taxon>Eukaryota</taxon>
        <taxon>Fungi</taxon>
        <taxon>Dikarya</taxon>
        <taxon>Ascomycota</taxon>
        <taxon>Pezizomycotina</taxon>
        <taxon>Dothideomycetes</taxon>
        <taxon>Pleosporomycetidae</taxon>
        <taxon>Pleosporales</taxon>
        <taxon>Massarineae</taxon>
        <taxon>Didymosphaeriaceae</taxon>
        <taxon>Bimuria</taxon>
    </lineage>
</organism>
<accession>A0A6A5V9A7</accession>
<dbReference type="OrthoDB" id="3548654at2759"/>
<protein>
    <submittedName>
        <fullName evidence="1">Uncharacterized protein</fullName>
    </submittedName>
</protein>
<reference evidence="1" key="1">
    <citation type="journal article" date="2020" name="Stud. Mycol.">
        <title>101 Dothideomycetes genomes: a test case for predicting lifestyles and emergence of pathogens.</title>
        <authorList>
            <person name="Haridas S."/>
            <person name="Albert R."/>
            <person name="Binder M."/>
            <person name="Bloem J."/>
            <person name="Labutti K."/>
            <person name="Salamov A."/>
            <person name="Andreopoulos B."/>
            <person name="Baker S."/>
            <person name="Barry K."/>
            <person name="Bills G."/>
            <person name="Bluhm B."/>
            <person name="Cannon C."/>
            <person name="Castanera R."/>
            <person name="Culley D."/>
            <person name="Daum C."/>
            <person name="Ezra D."/>
            <person name="Gonzalez J."/>
            <person name="Henrissat B."/>
            <person name="Kuo A."/>
            <person name="Liang C."/>
            <person name="Lipzen A."/>
            <person name="Lutzoni F."/>
            <person name="Magnuson J."/>
            <person name="Mondo S."/>
            <person name="Nolan M."/>
            <person name="Ohm R."/>
            <person name="Pangilinan J."/>
            <person name="Park H.-J."/>
            <person name="Ramirez L."/>
            <person name="Alfaro M."/>
            <person name="Sun H."/>
            <person name="Tritt A."/>
            <person name="Yoshinaga Y."/>
            <person name="Zwiers L.-H."/>
            <person name="Turgeon B."/>
            <person name="Goodwin S."/>
            <person name="Spatafora J."/>
            <person name="Crous P."/>
            <person name="Grigoriev I."/>
        </authorList>
    </citation>
    <scope>NUCLEOTIDE SEQUENCE</scope>
    <source>
        <strain evidence="1">CBS 107.79</strain>
    </source>
</reference>
<dbReference type="AlphaFoldDB" id="A0A6A5V9A7"/>
<dbReference type="EMBL" id="ML976685">
    <property type="protein sequence ID" value="KAF1972612.1"/>
    <property type="molecule type" value="Genomic_DNA"/>
</dbReference>
<name>A0A6A5V9A7_9PLEO</name>
<dbReference type="Pfam" id="PF26639">
    <property type="entry name" value="Het-6_barrel"/>
    <property type="match status" value="1"/>
</dbReference>